<dbReference type="RefSeq" id="WP_147166044.1">
    <property type="nucleotide sequence ID" value="NZ_VOOR01000005.1"/>
</dbReference>
<reference evidence="2 3" key="1">
    <citation type="submission" date="2019-08" db="EMBL/GenBank/DDBJ databases">
        <title>Genome of Phaeodactylibacter luteus.</title>
        <authorList>
            <person name="Bowman J.P."/>
        </authorList>
    </citation>
    <scope>NUCLEOTIDE SEQUENCE [LARGE SCALE GENOMIC DNA]</scope>
    <source>
        <strain evidence="2 3">KCTC 42180</strain>
    </source>
</reference>
<keyword evidence="1" id="KW-0732">Signal</keyword>
<keyword evidence="3" id="KW-1185">Reference proteome</keyword>
<dbReference type="AlphaFoldDB" id="A0A5C6S0N5"/>
<protein>
    <submittedName>
        <fullName evidence="2">DUF4270 domain-containing protein</fullName>
    </submittedName>
</protein>
<evidence type="ECO:0000313" key="3">
    <source>
        <dbReference type="Proteomes" id="UP000321580"/>
    </source>
</evidence>
<comment type="caution">
    <text evidence="2">The sequence shown here is derived from an EMBL/GenBank/DDBJ whole genome shotgun (WGS) entry which is preliminary data.</text>
</comment>
<gene>
    <name evidence="2" type="ORF">FRY97_03495</name>
</gene>
<dbReference type="EMBL" id="VOOR01000005">
    <property type="protein sequence ID" value="TXB67923.1"/>
    <property type="molecule type" value="Genomic_DNA"/>
</dbReference>
<feature type="chain" id="PRO_5022914237" evidence="1">
    <location>
        <begin position="20"/>
        <end position="458"/>
    </location>
</feature>
<accession>A0A5C6S0N5</accession>
<dbReference type="InterPro" id="IPR025366">
    <property type="entry name" value="DUF4270"/>
</dbReference>
<sequence>MNLKSVFGLSALTIALLYAACSDPTIVGAGLLDEDRADIGFTDTFTLRADTELSEPLLTYSPFASLQLDRFLFGKMNDPVFGRSAAAINMQFLPSGTPVFEDLNSIDSVVLVLPYTLSAFYGKTEGEPFSMGVFNLQELLDEDAEYESGRKAAFDPMPLTDYAFTATQDSLEYVDYLGTEPDTTSFPHLRVPLPLSFADSLVSHFFADSMAYTDTDIFLSAFPGFHLESTSENEGMLGITLLSVRAGIHLYYRDSSDTPRRQLYNFNSPDVVQYAEFEHDFTGTPVADAVANGVADDEVFYVQGMAGARGKMKLPDLSSLSDVAINQAELDVYVADLEEGDTTFEHAMQLVLLTTDSDGEEVFIDDVIVADSRNLQLAEFFGGVPETNEEGVLHYRMSISNYVQMVIEGEASDEFYFIPIFNNDVSEVKRAETAERATLCGGSHPEYPATLRVTFTRL</sequence>
<proteinExistence type="predicted"/>
<dbReference type="Pfam" id="PF14092">
    <property type="entry name" value="DUF4270"/>
    <property type="match status" value="1"/>
</dbReference>
<evidence type="ECO:0000256" key="1">
    <source>
        <dbReference type="SAM" id="SignalP"/>
    </source>
</evidence>
<name>A0A5C6S0N5_9BACT</name>
<dbReference type="OrthoDB" id="1466062at2"/>
<organism evidence="2 3">
    <name type="scientific">Phaeodactylibacter luteus</name>
    <dbReference type="NCBI Taxonomy" id="1564516"/>
    <lineage>
        <taxon>Bacteria</taxon>
        <taxon>Pseudomonadati</taxon>
        <taxon>Bacteroidota</taxon>
        <taxon>Saprospiria</taxon>
        <taxon>Saprospirales</taxon>
        <taxon>Haliscomenobacteraceae</taxon>
        <taxon>Phaeodactylibacter</taxon>
    </lineage>
</organism>
<evidence type="ECO:0000313" key="2">
    <source>
        <dbReference type="EMBL" id="TXB67923.1"/>
    </source>
</evidence>
<dbReference type="Proteomes" id="UP000321580">
    <property type="component" value="Unassembled WGS sequence"/>
</dbReference>
<feature type="signal peptide" evidence="1">
    <location>
        <begin position="1"/>
        <end position="19"/>
    </location>
</feature>